<feature type="transmembrane region" description="Helical" evidence="1">
    <location>
        <begin position="79"/>
        <end position="102"/>
    </location>
</feature>
<name>A0A9P8UCR9_9PEZI</name>
<dbReference type="Proteomes" id="UP000758603">
    <property type="component" value="Unassembled WGS sequence"/>
</dbReference>
<evidence type="ECO:0000313" key="2">
    <source>
        <dbReference type="EMBL" id="KAH6647809.1"/>
    </source>
</evidence>
<evidence type="ECO:0000256" key="1">
    <source>
        <dbReference type="SAM" id="Phobius"/>
    </source>
</evidence>
<dbReference type="GO" id="GO:0005886">
    <property type="term" value="C:plasma membrane"/>
    <property type="evidence" value="ECO:0007669"/>
    <property type="project" value="TreeGrafter"/>
</dbReference>
<dbReference type="GO" id="GO:0043935">
    <property type="term" value="P:sexual sporulation resulting in formation of a cellular spore"/>
    <property type="evidence" value="ECO:0007669"/>
    <property type="project" value="TreeGrafter"/>
</dbReference>
<feature type="transmembrane region" description="Helical" evidence="1">
    <location>
        <begin position="181"/>
        <end position="202"/>
    </location>
</feature>
<dbReference type="OrthoDB" id="3142841at2759"/>
<dbReference type="PANTHER" id="PTHR33927:SF3">
    <property type="entry name" value="INTEGRAL MEMBRANE PROTEIN TMPA"/>
    <property type="match status" value="1"/>
</dbReference>
<keyword evidence="3" id="KW-1185">Reference proteome</keyword>
<feature type="transmembrane region" description="Helical" evidence="1">
    <location>
        <begin position="12"/>
        <end position="31"/>
    </location>
</feature>
<organism evidence="2 3">
    <name type="scientific">Truncatella angustata</name>
    <dbReference type="NCBI Taxonomy" id="152316"/>
    <lineage>
        <taxon>Eukaryota</taxon>
        <taxon>Fungi</taxon>
        <taxon>Dikarya</taxon>
        <taxon>Ascomycota</taxon>
        <taxon>Pezizomycotina</taxon>
        <taxon>Sordariomycetes</taxon>
        <taxon>Xylariomycetidae</taxon>
        <taxon>Amphisphaeriales</taxon>
        <taxon>Sporocadaceae</taxon>
        <taxon>Truncatella</taxon>
    </lineage>
</organism>
<protein>
    <recommendedName>
        <fullName evidence="4">Integral membrane protein TmpA</fullName>
    </recommendedName>
</protein>
<evidence type="ECO:0008006" key="4">
    <source>
        <dbReference type="Google" id="ProtNLM"/>
    </source>
</evidence>
<gene>
    <name evidence="2" type="ORF">BKA67DRAFT_594706</name>
</gene>
<dbReference type="EMBL" id="JAGPXC010000008">
    <property type="protein sequence ID" value="KAH6647809.1"/>
    <property type="molecule type" value="Genomic_DNA"/>
</dbReference>
<dbReference type="InterPro" id="IPR052979">
    <property type="entry name" value="Adenylate-forming_domain"/>
</dbReference>
<proteinExistence type="predicted"/>
<dbReference type="GeneID" id="70133970"/>
<keyword evidence="1" id="KW-1133">Transmembrane helix</keyword>
<dbReference type="GO" id="GO:0048315">
    <property type="term" value="P:conidium formation"/>
    <property type="evidence" value="ECO:0007669"/>
    <property type="project" value="TreeGrafter"/>
</dbReference>
<dbReference type="GO" id="GO:0075306">
    <property type="term" value="P:regulation of conidium formation"/>
    <property type="evidence" value="ECO:0007669"/>
    <property type="project" value="TreeGrafter"/>
</dbReference>
<dbReference type="RefSeq" id="XP_045954321.1">
    <property type="nucleotide sequence ID" value="XM_046105079.1"/>
</dbReference>
<dbReference type="AlphaFoldDB" id="A0A9P8UCR9"/>
<evidence type="ECO:0000313" key="3">
    <source>
        <dbReference type="Proteomes" id="UP000758603"/>
    </source>
</evidence>
<reference evidence="2" key="1">
    <citation type="journal article" date="2021" name="Nat. Commun.">
        <title>Genetic determinants of endophytism in the Arabidopsis root mycobiome.</title>
        <authorList>
            <person name="Mesny F."/>
            <person name="Miyauchi S."/>
            <person name="Thiergart T."/>
            <person name="Pickel B."/>
            <person name="Atanasova L."/>
            <person name="Karlsson M."/>
            <person name="Huettel B."/>
            <person name="Barry K.W."/>
            <person name="Haridas S."/>
            <person name="Chen C."/>
            <person name="Bauer D."/>
            <person name="Andreopoulos W."/>
            <person name="Pangilinan J."/>
            <person name="LaButti K."/>
            <person name="Riley R."/>
            <person name="Lipzen A."/>
            <person name="Clum A."/>
            <person name="Drula E."/>
            <person name="Henrissat B."/>
            <person name="Kohler A."/>
            <person name="Grigoriev I.V."/>
            <person name="Martin F.M."/>
            <person name="Hacquard S."/>
        </authorList>
    </citation>
    <scope>NUCLEOTIDE SEQUENCE</scope>
    <source>
        <strain evidence="2">MPI-SDFR-AT-0073</strain>
    </source>
</reference>
<keyword evidence="1" id="KW-0812">Transmembrane</keyword>
<dbReference type="PANTHER" id="PTHR33927">
    <property type="entry name" value="TRANSMEMBRANE PROTEIN"/>
    <property type="match status" value="1"/>
</dbReference>
<keyword evidence="1" id="KW-0472">Membrane</keyword>
<comment type="caution">
    <text evidence="2">The sequence shown here is derived from an EMBL/GenBank/DDBJ whole genome shotgun (WGS) entry which is preliminary data.</text>
</comment>
<feature type="transmembrane region" description="Helical" evidence="1">
    <location>
        <begin position="153"/>
        <end position="175"/>
    </location>
</feature>
<accession>A0A9P8UCR9</accession>
<sequence>MLRYVLLNTYRRLFSLVFVGNFIAFVIVMARDQLLLDCVNACAANLLVCGLVRQPLVINALFISLCAVPRSAPLRLRHLACKVFHLGGVHSGCGLASCLWYIGFVGLYTHQYRPSPTSTTVLVLAYLIFVVLITIIGVSAPKFRTIWHDRFELTHRFSTWSVLALFWALLLTFASQHQASMGAFLVSLPAFWSVIIVTMATIHPWMMLRRVEVIPERLSKHAIRLHFSHTTIRYGQGISISKHPLRDWHSFATITDRFDTPASKFSCLVSKAGDWTSSVILDPLPQVWVRGVPVYGFGYVMRVFSRIIVVTTGSGIGPCLSFIDDDNRPDMRVVWQTKSPLQTYSQRTMDLVHRLDPNPVVIDTSLSGRMDMLPAILQLYDGFKAEAVCVISNPTVTKKLVLDLETRGIHAYGPIFDS</sequence>
<feature type="transmembrane region" description="Helical" evidence="1">
    <location>
        <begin position="122"/>
        <end position="141"/>
    </location>
</feature>